<evidence type="ECO:0000259" key="1">
    <source>
        <dbReference type="Pfam" id="PF04264"/>
    </source>
</evidence>
<gene>
    <name evidence="2" type="ORF">EWM62_07450</name>
</gene>
<reference evidence="2 3" key="1">
    <citation type="submission" date="2019-02" db="EMBL/GenBank/DDBJ databases">
        <title>Bacterial novel species Mucilaginibacter sp. 17JY9-4 isolated from soil.</title>
        <authorList>
            <person name="Jung H.-Y."/>
        </authorList>
    </citation>
    <scope>NUCLEOTIDE SEQUENCE [LARGE SCALE GENOMIC DNA]</scope>
    <source>
        <strain evidence="2 3">17JY9-4</strain>
    </source>
</reference>
<feature type="domain" description="Lipid/polyisoprenoid-binding YceI-like" evidence="1">
    <location>
        <begin position="43"/>
        <end position="174"/>
    </location>
</feature>
<proteinExistence type="predicted"/>
<sequence>MKYIGVILLVWFATNRTGQDIYACKNAVVTLYSKAPIEDIEARTDKGTSVLNTATGELAFSVPIRSFKFDKALMQEHFNENYMESDKYPQATFKGKLTDKVDVTKDGTYPVTASGVLEVHGVKQTRSIPGKLTVANGAISLTSEFTVACKDHKIEIPTLVFHNIAESIRIQVSAAYSPYK</sequence>
<accession>A0A4Q5LMX6</accession>
<dbReference type="Gene3D" id="2.40.128.110">
    <property type="entry name" value="Lipid/polyisoprenoid-binding, YceI-like"/>
    <property type="match status" value="1"/>
</dbReference>
<dbReference type="RefSeq" id="WP_129876045.1">
    <property type="nucleotide sequence ID" value="NZ_SEWG01000003.1"/>
</dbReference>
<organism evidence="2 3">
    <name type="scientific">Mucilaginibacter terrigena</name>
    <dbReference type="NCBI Taxonomy" id="2492395"/>
    <lineage>
        <taxon>Bacteria</taxon>
        <taxon>Pseudomonadati</taxon>
        <taxon>Bacteroidota</taxon>
        <taxon>Sphingobacteriia</taxon>
        <taxon>Sphingobacteriales</taxon>
        <taxon>Sphingobacteriaceae</taxon>
        <taxon>Mucilaginibacter</taxon>
    </lineage>
</organism>
<protein>
    <submittedName>
        <fullName evidence="2">YceI family protein</fullName>
    </submittedName>
</protein>
<dbReference type="Pfam" id="PF04264">
    <property type="entry name" value="YceI"/>
    <property type="match status" value="1"/>
</dbReference>
<dbReference type="InterPro" id="IPR036761">
    <property type="entry name" value="TTHA0802/YceI-like_sf"/>
</dbReference>
<keyword evidence="3" id="KW-1185">Reference proteome</keyword>
<dbReference type="SUPFAM" id="SSF101874">
    <property type="entry name" value="YceI-like"/>
    <property type="match status" value="1"/>
</dbReference>
<dbReference type="OrthoDB" id="116832at2"/>
<comment type="caution">
    <text evidence="2">The sequence shown here is derived from an EMBL/GenBank/DDBJ whole genome shotgun (WGS) entry which is preliminary data.</text>
</comment>
<evidence type="ECO:0000313" key="2">
    <source>
        <dbReference type="EMBL" id="RYU90485.1"/>
    </source>
</evidence>
<evidence type="ECO:0000313" key="3">
    <source>
        <dbReference type="Proteomes" id="UP000293331"/>
    </source>
</evidence>
<dbReference type="EMBL" id="SEWG01000003">
    <property type="protein sequence ID" value="RYU90485.1"/>
    <property type="molecule type" value="Genomic_DNA"/>
</dbReference>
<dbReference type="InterPro" id="IPR007372">
    <property type="entry name" value="Lipid/polyisoprenoid-bd_YceI"/>
</dbReference>
<dbReference type="Proteomes" id="UP000293331">
    <property type="component" value="Unassembled WGS sequence"/>
</dbReference>
<dbReference type="AlphaFoldDB" id="A0A4Q5LMX6"/>
<name>A0A4Q5LMX6_9SPHI</name>